<comment type="caution">
    <text evidence="1">The sequence shown here is derived from an EMBL/GenBank/DDBJ whole genome shotgun (WGS) entry which is preliminary data.</text>
</comment>
<feature type="non-terminal residue" evidence="1">
    <location>
        <position position="65"/>
    </location>
</feature>
<organism evidence="1">
    <name type="scientific">human gut metagenome</name>
    <dbReference type="NCBI Taxonomy" id="408170"/>
    <lineage>
        <taxon>unclassified sequences</taxon>
        <taxon>metagenomes</taxon>
        <taxon>organismal metagenomes</taxon>
    </lineage>
</organism>
<evidence type="ECO:0000313" key="1">
    <source>
        <dbReference type="EMBL" id="ETJ33357.1"/>
    </source>
</evidence>
<keyword evidence="1" id="KW-0547">Nucleotide-binding</keyword>
<sequence length="65" mass="7647">MIFQHFNLVKRSTVLRNVLSGRVGYHPTWKMILGLFPKEDKVKAMNALERVNILDKYDQRSDQLS</sequence>
<name>W1XT15_9ZZZZ</name>
<protein>
    <submittedName>
        <fullName evidence="1">Phosphonates import ATP-binding protein PhnC</fullName>
    </submittedName>
</protein>
<keyword evidence="1" id="KW-0067">ATP-binding</keyword>
<dbReference type="AlphaFoldDB" id="W1XT15"/>
<proteinExistence type="predicted"/>
<reference evidence="1" key="1">
    <citation type="submission" date="2013-12" db="EMBL/GenBank/DDBJ databases">
        <title>A Varibaculum cambriense genome reconstructed from a premature infant gut community with otherwise low bacterial novelty that shifts toward anaerobic metabolism during the third week of life.</title>
        <authorList>
            <person name="Brown C.T."/>
            <person name="Sharon I."/>
            <person name="Thomas B.C."/>
            <person name="Castelle C.J."/>
            <person name="Morowitz M.J."/>
            <person name="Banfield J.F."/>
        </authorList>
    </citation>
    <scope>NUCLEOTIDE SEQUENCE</scope>
</reference>
<gene>
    <name evidence="1" type="ORF">Q604_UNBC12184G0001</name>
</gene>
<dbReference type="GO" id="GO:0005524">
    <property type="term" value="F:ATP binding"/>
    <property type="evidence" value="ECO:0007669"/>
    <property type="project" value="UniProtKB-KW"/>
</dbReference>
<accession>W1XT15</accession>
<dbReference type="EMBL" id="AZMM01012184">
    <property type="protein sequence ID" value="ETJ33357.1"/>
    <property type="molecule type" value="Genomic_DNA"/>
</dbReference>